<evidence type="ECO:0000313" key="10">
    <source>
        <dbReference type="EMBL" id="MFC3766846.1"/>
    </source>
</evidence>
<dbReference type="CDD" id="cd18564">
    <property type="entry name" value="ABC_6TM_exporter_like"/>
    <property type="match status" value="1"/>
</dbReference>
<dbReference type="Proteomes" id="UP001595699">
    <property type="component" value="Unassembled WGS sequence"/>
</dbReference>
<feature type="domain" description="ABC transmembrane type-1" evidence="9">
    <location>
        <begin position="56"/>
        <end position="338"/>
    </location>
</feature>
<dbReference type="Pfam" id="PF00005">
    <property type="entry name" value="ABC_tran"/>
    <property type="match status" value="1"/>
</dbReference>
<evidence type="ECO:0000256" key="5">
    <source>
        <dbReference type="ARBA" id="ARBA00022989"/>
    </source>
</evidence>
<keyword evidence="3" id="KW-0547">Nucleotide-binding</keyword>
<dbReference type="InterPro" id="IPR017871">
    <property type="entry name" value="ABC_transporter-like_CS"/>
</dbReference>
<dbReference type="Gene3D" id="1.20.1560.10">
    <property type="entry name" value="ABC transporter type 1, transmembrane domain"/>
    <property type="match status" value="1"/>
</dbReference>
<evidence type="ECO:0000256" key="1">
    <source>
        <dbReference type="ARBA" id="ARBA00004651"/>
    </source>
</evidence>
<protein>
    <submittedName>
        <fullName evidence="10">ABC transporter ATP-binding protein</fullName>
    </submittedName>
</protein>
<name>A0ABV7YNR6_9ACTN</name>
<dbReference type="Pfam" id="PF00664">
    <property type="entry name" value="ABC_membrane"/>
    <property type="match status" value="1"/>
</dbReference>
<dbReference type="PANTHER" id="PTHR43394:SF1">
    <property type="entry name" value="ATP-BINDING CASSETTE SUB-FAMILY B MEMBER 10, MITOCHONDRIAL"/>
    <property type="match status" value="1"/>
</dbReference>
<dbReference type="InterPro" id="IPR011527">
    <property type="entry name" value="ABC1_TM_dom"/>
</dbReference>
<evidence type="ECO:0000256" key="3">
    <source>
        <dbReference type="ARBA" id="ARBA00022741"/>
    </source>
</evidence>
<accession>A0ABV7YNR6</accession>
<dbReference type="InterPro" id="IPR036640">
    <property type="entry name" value="ABC1_TM_sf"/>
</dbReference>
<dbReference type="SUPFAM" id="SSF52540">
    <property type="entry name" value="P-loop containing nucleoside triphosphate hydrolases"/>
    <property type="match status" value="1"/>
</dbReference>
<keyword evidence="6 7" id="KW-0472">Membrane</keyword>
<dbReference type="SUPFAM" id="SSF90123">
    <property type="entry name" value="ABC transporter transmembrane region"/>
    <property type="match status" value="1"/>
</dbReference>
<evidence type="ECO:0000256" key="2">
    <source>
        <dbReference type="ARBA" id="ARBA00022692"/>
    </source>
</evidence>
<proteinExistence type="predicted"/>
<dbReference type="RefSeq" id="WP_205116204.1">
    <property type="nucleotide sequence ID" value="NZ_JAFBCM010000001.1"/>
</dbReference>
<keyword evidence="5 7" id="KW-1133">Transmembrane helix</keyword>
<dbReference type="PROSITE" id="PS00211">
    <property type="entry name" value="ABC_TRANSPORTER_1"/>
    <property type="match status" value="1"/>
</dbReference>
<dbReference type="Gene3D" id="3.40.50.300">
    <property type="entry name" value="P-loop containing nucleotide triphosphate hydrolases"/>
    <property type="match status" value="1"/>
</dbReference>
<organism evidence="10 11">
    <name type="scientific">Tenggerimyces flavus</name>
    <dbReference type="NCBI Taxonomy" id="1708749"/>
    <lineage>
        <taxon>Bacteria</taxon>
        <taxon>Bacillati</taxon>
        <taxon>Actinomycetota</taxon>
        <taxon>Actinomycetes</taxon>
        <taxon>Propionibacteriales</taxon>
        <taxon>Nocardioidaceae</taxon>
        <taxon>Tenggerimyces</taxon>
    </lineage>
</organism>
<dbReference type="InterPro" id="IPR003439">
    <property type="entry name" value="ABC_transporter-like_ATP-bd"/>
</dbReference>
<sequence length="596" mass="64069">MSDQLRSRRALSRRLRRFLTVSETTDGVVAAAPVVPIRAMFRRFWPYVRPDLPVLLLSLVFVVLTPLAAAASIWIFKHIIDSAIVPGRPSALWPLAAALVAITLAGGVVSYASSSISAWMAERFLLRLRGGVFDHLLGLSPSFFERHRAGDVVSRLTGDIGAIESLVLSGVTRTISYAARIAIFATLAFMLRWELALLAFVVAPLFWLVARHFSRQIKKASREKRRRSGGVSAVAEETLAHMPLVQAYGQERAESSRLHAEGLARLSAGLASNRMSSLYTPAVELVEMVGGLLVLGLGVWELSQGRLTVGGLLAFVAYLTQLYGPIRGASRLATTVYSASASAERLLEVLDSRPAVVSSPGALAAPRSRGAVGFDSVSFSYEGSSRPALDRLSLQIAPGEVVAVMGQNGAGKSTLTKLLMRWNDPSAGAVRLDGVDIRSYELASLRSQFAVVLQETMLFDRSVADNILYGVPGASRGAVLAAAQAAAVTDFAFDLPSGFDSSVGQRGRRLSGGQRQRVAIARALIRQAPVLILDEPTASLDASTTRKVVEPLRRLMNGRTTLLITHDRELMGYADRVVTLDGGRVVSDSRVRGLAS</sequence>
<feature type="transmembrane region" description="Helical" evidence="7">
    <location>
        <begin position="96"/>
        <end position="119"/>
    </location>
</feature>
<evidence type="ECO:0000259" key="8">
    <source>
        <dbReference type="PROSITE" id="PS50893"/>
    </source>
</evidence>
<dbReference type="EMBL" id="JBHRZH010000061">
    <property type="protein sequence ID" value="MFC3766846.1"/>
    <property type="molecule type" value="Genomic_DNA"/>
</dbReference>
<dbReference type="PROSITE" id="PS50929">
    <property type="entry name" value="ABC_TM1F"/>
    <property type="match status" value="1"/>
</dbReference>
<keyword evidence="4 10" id="KW-0067">ATP-binding</keyword>
<evidence type="ECO:0000259" key="9">
    <source>
        <dbReference type="PROSITE" id="PS50929"/>
    </source>
</evidence>
<dbReference type="GO" id="GO:0005524">
    <property type="term" value="F:ATP binding"/>
    <property type="evidence" value="ECO:0007669"/>
    <property type="project" value="UniProtKB-KW"/>
</dbReference>
<dbReference type="PROSITE" id="PS50893">
    <property type="entry name" value="ABC_TRANSPORTER_2"/>
    <property type="match status" value="1"/>
</dbReference>
<dbReference type="SMART" id="SM00382">
    <property type="entry name" value="AAA"/>
    <property type="match status" value="1"/>
</dbReference>
<gene>
    <name evidence="10" type="ORF">ACFOUW_38880</name>
</gene>
<comment type="subcellular location">
    <subcellularLocation>
        <location evidence="1">Cell membrane</location>
        <topology evidence="1">Multi-pass membrane protein</topology>
    </subcellularLocation>
</comment>
<evidence type="ECO:0000256" key="6">
    <source>
        <dbReference type="ARBA" id="ARBA00023136"/>
    </source>
</evidence>
<evidence type="ECO:0000256" key="7">
    <source>
        <dbReference type="SAM" id="Phobius"/>
    </source>
</evidence>
<evidence type="ECO:0000256" key="4">
    <source>
        <dbReference type="ARBA" id="ARBA00022840"/>
    </source>
</evidence>
<keyword evidence="11" id="KW-1185">Reference proteome</keyword>
<comment type="caution">
    <text evidence="10">The sequence shown here is derived from an EMBL/GenBank/DDBJ whole genome shotgun (WGS) entry which is preliminary data.</text>
</comment>
<keyword evidence="2 7" id="KW-0812">Transmembrane</keyword>
<reference evidence="11" key="1">
    <citation type="journal article" date="2019" name="Int. J. Syst. Evol. Microbiol.">
        <title>The Global Catalogue of Microorganisms (GCM) 10K type strain sequencing project: providing services to taxonomists for standard genome sequencing and annotation.</title>
        <authorList>
            <consortium name="The Broad Institute Genomics Platform"/>
            <consortium name="The Broad Institute Genome Sequencing Center for Infectious Disease"/>
            <person name="Wu L."/>
            <person name="Ma J."/>
        </authorList>
    </citation>
    <scope>NUCLEOTIDE SEQUENCE [LARGE SCALE GENOMIC DNA]</scope>
    <source>
        <strain evidence="11">CGMCC 4.7241</strain>
    </source>
</reference>
<dbReference type="InterPro" id="IPR003593">
    <property type="entry name" value="AAA+_ATPase"/>
</dbReference>
<feature type="transmembrane region" description="Helical" evidence="7">
    <location>
        <begin position="52"/>
        <end position="76"/>
    </location>
</feature>
<dbReference type="InterPro" id="IPR027417">
    <property type="entry name" value="P-loop_NTPase"/>
</dbReference>
<feature type="domain" description="ABC transporter" evidence="8">
    <location>
        <begin position="372"/>
        <end position="595"/>
    </location>
</feature>
<evidence type="ECO:0000313" key="11">
    <source>
        <dbReference type="Proteomes" id="UP001595699"/>
    </source>
</evidence>
<dbReference type="InterPro" id="IPR039421">
    <property type="entry name" value="Type_1_exporter"/>
</dbReference>
<dbReference type="PANTHER" id="PTHR43394">
    <property type="entry name" value="ATP-DEPENDENT PERMEASE MDL1, MITOCHONDRIAL"/>
    <property type="match status" value="1"/>
</dbReference>
<feature type="transmembrane region" description="Helical" evidence="7">
    <location>
        <begin position="197"/>
        <end position="214"/>
    </location>
</feature>